<protein>
    <recommendedName>
        <fullName evidence="4">ESX-1 secretion-associated protein</fullName>
    </recommendedName>
</protein>
<dbReference type="Proteomes" id="UP000250434">
    <property type="component" value="Chromosome"/>
</dbReference>
<dbReference type="Pfam" id="PF10824">
    <property type="entry name" value="T7SS_ESX_EspC"/>
    <property type="match status" value="1"/>
</dbReference>
<evidence type="ECO:0000313" key="3">
    <source>
        <dbReference type="Proteomes" id="UP000250434"/>
    </source>
</evidence>
<name>A0A344KZX0_9PSEU</name>
<dbReference type="AlphaFoldDB" id="A0A344KZX0"/>
<accession>A0A344KZX0</accession>
<gene>
    <name evidence="2" type="ORF">A4R43_01415</name>
</gene>
<feature type="region of interest" description="Disordered" evidence="1">
    <location>
        <begin position="1"/>
        <end position="21"/>
    </location>
</feature>
<organism evidence="2 3">
    <name type="scientific">Amycolatopsis albispora</name>
    <dbReference type="NCBI Taxonomy" id="1804986"/>
    <lineage>
        <taxon>Bacteria</taxon>
        <taxon>Bacillati</taxon>
        <taxon>Actinomycetota</taxon>
        <taxon>Actinomycetes</taxon>
        <taxon>Pseudonocardiales</taxon>
        <taxon>Pseudonocardiaceae</taxon>
        <taxon>Amycolatopsis</taxon>
    </lineage>
</organism>
<dbReference type="GO" id="GO:0009306">
    <property type="term" value="P:protein secretion"/>
    <property type="evidence" value="ECO:0007669"/>
    <property type="project" value="InterPro"/>
</dbReference>
<dbReference type="OrthoDB" id="3693305at2"/>
<dbReference type="Gene3D" id="1.10.287.1060">
    <property type="entry name" value="ESAT-6-like"/>
    <property type="match status" value="1"/>
</dbReference>
<dbReference type="RefSeq" id="WP_113690601.1">
    <property type="nucleotide sequence ID" value="NZ_CP015163.1"/>
</dbReference>
<evidence type="ECO:0000256" key="1">
    <source>
        <dbReference type="SAM" id="MobiDB-lite"/>
    </source>
</evidence>
<dbReference type="InterPro" id="IPR022536">
    <property type="entry name" value="EspC"/>
</dbReference>
<dbReference type="SUPFAM" id="SSF140453">
    <property type="entry name" value="EsxAB dimer-like"/>
    <property type="match status" value="1"/>
</dbReference>
<proteinExistence type="predicted"/>
<reference evidence="2 3" key="1">
    <citation type="submission" date="2016-04" db="EMBL/GenBank/DDBJ databases">
        <title>Complete genome sequence and analysis of deep-sea sediment isolate, Amycolatopsis sp. WP1.</title>
        <authorList>
            <person name="Wang H."/>
            <person name="Chen S."/>
            <person name="Wu Q."/>
        </authorList>
    </citation>
    <scope>NUCLEOTIDE SEQUENCE [LARGE SCALE GENOMIC DNA]</scope>
    <source>
        <strain evidence="2 3">WP1</strain>
    </source>
</reference>
<dbReference type="EMBL" id="CP015163">
    <property type="protein sequence ID" value="AXB41344.1"/>
    <property type="molecule type" value="Genomic_DNA"/>
</dbReference>
<sequence>MTTPQSSEVDPEQLRSHASRLAAHADQLSSIGAGLPGELGAQSLGMFAQFITAGLGAAMTETMGAFSHAASTLDKVGDGMRVAADRYEHGDEGHAQRIAGLEEGGR</sequence>
<feature type="region of interest" description="Disordered" evidence="1">
    <location>
        <begin position="87"/>
        <end position="106"/>
    </location>
</feature>
<evidence type="ECO:0008006" key="4">
    <source>
        <dbReference type="Google" id="ProtNLM"/>
    </source>
</evidence>
<keyword evidence="3" id="KW-1185">Reference proteome</keyword>
<dbReference type="InterPro" id="IPR036689">
    <property type="entry name" value="ESAT-6-like_sf"/>
</dbReference>
<dbReference type="KEGG" id="aab:A4R43_01415"/>
<evidence type="ECO:0000313" key="2">
    <source>
        <dbReference type="EMBL" id="AXB41344.1"/>
    </source>
</evidence>